<keyword evidence="3" id="KW-1185">Reference proteome</keyword>
<reference evidence="2 3" key="1">
    <citation type="submission" date="2020-04" db="EMBL/GenBank/DDBJ databases">
        <authorList>
            <person name="Alioto T."/>
            <person name="Alioto T."/>
            <person name="Gomez Garrido J."/>
        </authorList>
    </citation>
    <scope>NUCLEOTIDE SEQUENCE [LARGE SCALE GENOMIC DNA]</scope>
</reference>
<feature type="chain" id="PRO_5035921895" description="Lipoprotein" evidence="1">
    <location>
        <begin position="21"/>
        <end position="157"/>
    </location>
</feature>
<dbReference type="AlphaFoldDB" id="A0A8S1EDR9"/>
<organism evidence="2 3">
    <name type="scientific">Cloeon dipterum</name>
    <dbReference type="NCBI Taxonomy" id="197152"/>
    <lineage>
        <taxon>Eukaryota</taxon>
        <taxon>Metazoa</taxon>
        <taxon>Ecdysozoa</taxon>
        <taxon>Arthropoda</taxon>
        <taxon>Hexapoda</taxon>
        <taxon>Insecta</taxon>
        <taxon>Pterygota</taxon>
        <taxon>Palaeoptera</taxon>
        <taxon>Ephemeroptera</taxon>
        <taxon>Pisciforma</taxon>
        <taxon>Baetidae</taxon>
        <taxon>Cloeon</taxon>
    </lineage>
</organism>
<dbReference type="Proteomes" id="UP000494165">
    <property type="component" value="Unassembled WGS sequence"/>
</dbReference>
<gene>
    <name evidence="2" type="ORF">CLODIP_2_CD06350</name>
</gene>
<evidence type="ECO:0008006" key="4">
    <source>
        <dbReference type="Google" id="ProtNLM"/>
    </source>
</evidence>
<evidence type="ECO:0000313" key="3">
    <source>
        <dbReference type="Proteomes" id="UP000494165"/>
    </source>
</evidence>
<dbReference type="EMBL" id="CADEPI010000780">
    <property type="protein sequence ID" value="CAB3388431.1"/>
    <property type="molecule type" value="Genomic_DNA"/>
</dbReference>
<keyword evidence="1" id="KW-0732">Signal</keyword>
<sequence length="157" mass="17967">MFCLLLICAKLLALTSCTSTEEPLSNTINENLNNILKFTYDVTPAQNMSDVILILGDLDGEPCELSRFLRNNRTPVEERGFRFPSYDADIETGILIIDVPSFNDYQIDEVYDLITAFTNKIIFDHADRLKIVLVVPDDIYDREGFIRVDRVSWHDDG</sequence>
<protein>
    <recommendedName>
        <fullName evidence="4">Lipoprotein</fullName>
    </recommendedName>
</protein>
<feature type="signal peptide" evidence="1">
    <location>
        <begin position="1"/>
        <end position="20"/>
    </location>
</feature>
<comment type="caution">
    <text evidence="2">The sequence shown here is derived from an EMBL/GenBank/DDBJ whole genome shotgun (WGS) entry which is preliminary data.</text>
</comment>
<name>A0A8S1EDR9_9INSE</name>
<accession>A0A8S1EDR9</accession>
<proteinExistence type="predicted"/>
<evidence type="ECO:0000313" key="2">
    <source>
        <dbReference type="EMBL" id="CAB3388431.1"/>
    </source>
</evidence>
<evidence type="ECO:0000256" key="1">
    <source>
        <dbReference type="SAM" id="SignalP"/>
    </source>
</evidence>